<keyword evidence="1" id="KW-0812">Transmembrane</keyword>
<sequence>MAVLQTDLSAIGWSWLAVLVVAGSLMTIVLGLTADFIKDCCKKAFNVENEDHEEIPEEPKGASSLQEVTSGPMKMGCTEDILLSKLPLDGREVPFVVPNLQASYIQPNVQRNYSYAEAKPGFSRTSYVERKLEMTGGLQCMQEIDEVYNPNFVLQSVGASRGPGPLGNTAGPYGSVWDLRSPKLSGQAALSSSMFDLSTAQHRTQRFSSTSSINSSVSSMMDFQGSSRSLDSPLDDLGKLTLKLSYKPSREQIWITVVQVKDLYLGCKPTDKVNIYLKGTITLPKPVHFKTSVKEATSDQLFMETFVFNIKLSILQTHGLVFKVVAQTSRKRPVGECSVSLRELSDVESDLCLEILPPSKTPTCHALLHIGTCFQAISNRIQLQVLEAQNLPTSSTPLTLNFFVKAMMDCRDGLINKKKTRPLKSVNGKVKWGETFLFPVLQNQPDLEGLSFTLKLYSRSSVRRKHLLGQVVIGSDSTGEAWEQWQDMAKHPEKVVLKWHKLNSS</sequence>
<evidence type="ECO:0000313" key="3">
    <source>
        <dbReference type="EMBL" id="AFK11637.1"/>
    </source>
</evidence>
<reference evidence="3" key="1">
    <citation type="journal article" date="2012" name="PLoS ONE">
        <title>Sequencing and Analysis of Full-Length cDNAs, 5'-ESTs and 3'-ESTs from a Cartilaginous Fish, the Elephant Shark (Callorhinchus milii).</title>
        <authorList>
            <person name="Tan Y.Y."/>
            <person name="Kodzius R."/>
            <person name="Tay B.H."/>
            <person name="Tay A."/>
            <person name="Brenner S."/>
            <person name="Venkatesh B."/>
        </authorList>
    </citation>
    <scope>NUCLEOTIDE SEQUENCE</scope>
    <source>
        <tissue evidence="3">Testis</tissue>
    </source>
</reference>
<dbReference type="PANTHER" id="PTHR46887">
    <property type="entry name" value="TANDEM C2 DOMAINS NUCLEAR PROTEIN"/>
    <property type="match status" value="1"/>
</dbReference>
<dbReference type="CTD" id="123036"/>
<dbReference type="PANTHER" id="PTHR46887:SF1">
    <property type="entry name" value="TANDEM C2 DOMAINS NUCLEAR PROTEIN"/>
    <property type="match status" value="1"/>
</dbReference>
<feature type="transmembrane region" description="Helical" evidence="1">
    <location>
        <begin position="12"/>
        <end position="33"/>
    </location>
</feature>
<dbReference type="AlphaFoldDB" id="K4FYS3"/>
<name>K4FYS3_CALMI</name>
<dbReference type="RefSeq" id="NP_001279089.1">
    <property type="nucleotide sequence ID" value="NM_001292160.1"/>
</dbReference>
<dbReference type="InterPro" id="IPR035892">
    <property type="entry name" value="C2_domain_sf"/>
</dbReference>
<dbReference type="EMBL" id="JX053409">
    <property type="protein sequence ID" value="AFK11637.1"/>
    <property type="molecule type" value="mRNA"/>
</dbReference>
<dbReference type="SUPFAM" id="SSF49562">
    <property type="entry name" value="C2 domain (Calcium/lipid-binding domain, CaLB)"/>
    <property type="match status" value="2"/>
</dbReference>
<keyword evidence="1" id="KW-0472">Membrane</keyword>
<dbReference type="SMART" id="SM00239">
    <property type="entry name" value="C2"/>
    <property type="match status" value="2"/>
</dbReference>
<dbReference type="Gene3D" id="2.60.40.150">
    <property type="entry name" value="C2 domain"/>
    <property type="match status" value="2"/>
</dbReference>
<dbReference type="InterPro" id="IPR030542">
    <property type="entry name" value="Tac2-N"/>
</dbReference>
<feature type="domain" description="C2" evidence="2">
    <location>
        <begin position="362"/>
        <end position="500"/>
    </location>
</feature>
<evidence type="ECO:0000256" key="1">
    <source>
        <dbReference type="SAM" id="Phobius"/>
    </source>
</evidence>
<dbReference type="KEGG" id="cmk:103188495"/>
<dbReference type="GO" id="GO:0005634">
    <property type="term" value="C:nucleus"/>
    <property type="evidence" value="ECO:0007669"/>
    <property type="project" value="InterPro"/>
</dbReference>
<dbReference type="PROSITE" id="PS50004">
    <property type="entry name" value="C2"/>
    <property type="match status" value="2"/>
</dbReference>
<protein>
    <submittedName>
        <fullName evidence="3">Tandem C2 domains nuclear protein</fullName>
    </submittedName>
</protein>
<feature type="domain" description="C2" evidence="2">
    <location>
        <begin position="236"/>
        <end position="355"/>
    </location>
</feature>
<dbReference type="Pfam" id="PF00168">
    <property type="entry name" value="C2"/>
    <property type="match status" value="2"/>
</dbReference>
<dbReference type="GeneID" id="103188495"/>
<proteinExistence type="evidence at transcript level"/>
<organism evidence="3">
    <name type="scientific">Callorhinchus milii</name>
    <name type="common">Ghost shark</name>
    <dbReference type="NCBI Taxonomy" id="7868"/>
    <lineage>
        <taxon>Eukaryota</taxon>
        <taxon>Metazoa</taxon>
        <taxon>Chordata</taxon>
        <taxon>Craniata</taxon>
        <taxon>Vertebrata</taxon>
        <taxon>Chondrichthyes</taxon>
        <taxon>Holocephali</taxon>
        <taxon>Chimaeriformes</taxon>
        <taxon>Callorhinchidae</taxon>
        <taxon>Callorhinchus</taxon>
    </lineage>
</organism>
<dbReference type="InterPro" id="IPR000008">
    <property type="entry name" value="C2_dom"/>
</dbReference>
<dbReference type="OrthoDB" id="9936710at2759"/>
<keyword evidence="1" id="KW-1133">Transmembrane helix</keyword>
<accession>K4FYS3</accession>
<evidence type="ECO:0000259" key="2">
    <source>
        <dbReference type="PROSITE" id="PS50004"/>
    </source>
</evidence>